<keyword evidence="2" id="KW-1185">Reference proteome</keyword>
<comment type="caution">
    <text evidence="1">The sequence shown here is derived from an EMBL/GenBank/DDBJ whole genome shotgun (WGS) entry which is preliminary data.</text>
</comment>
<gene>
    <name evidence="1" type="ORF">KPL71_026356</name>
</gene>
<dbReference type="Proteomes" id="UP000829398">
    <property type="component" value="Chromosome 9"/>
</dbReference>
<accession>A0ACB8HZ15</accession>
<dbReference type="EMBL" id="CM039178">
    <property type="protein sequence ID" value="KAH9679982.1"/>
    <property type="molecule type" value="Genomic_DNA"/>
</dbReference>
<evidence type="ECO:0000313" key="2">
    <source>
        <dbReference type="Proteomes" id="UP000829398"/>
    </source>
</evidence>
<protein>
    <submittedName>
        <fullName evidence="1">Uncharacterized protein</fullName>
    </submittedName>
</protein>
<reference evidence="2" key="1">
    <citation type="journal article" date="2023" name="Hortic. Res.">
        <title>A chromosome-level phased genome enabling allele-level studies in sweet orange: a case study on citrus Huanglongbing tolerance.</title>
        <authorList>
            <person name="Wu B."/>
            <person name="Yu Q."/>
            <person name="Deng Z."/>
            <person name="Duan Y."/>
            <person name="Luo F."/>
            <person name="Gmitter F. Jr."/>
        </authorList>
    </citation>
    <scope>NUCLEOTIDE SEQUENCE [LARGE SCALE GENOMIC DNA]</scope>
    <source>
        <strain evidence="2">cv. Valencia</strain>
    </source>
</reference>
<evidence type="ECO:0000313" key="1">
    <source>
        <dbReference type="EMBL" id="KAH9679982.1"/>
    </source>
</evidence>
<name>A0ACB8HZ15_CITSI</name>
<organism evidence="1 2">
    <name type="scientific">Citrus sinensis</name>
    <name type="common">Sweet orange</name>
    <name type="synonym">Citrus aurantium var. sinensis</name>
    <dbReference type="NCBI Taxonomy" id="2711"/>
    <lineage>
        <taxon>Eukaryota</taxon>
        <taxon>Viridiplantae</taxon>
        <taxon>Streptophyta</taxon>
        <taxon>Embryophyta</taxon>
        <taxon>Tracheophyta</taxon>
        <taxon>Spermatophyta</taxon>
        <taxon>Magnoliopsida</taxon>
        <taxon>eudicotyledons</taxon>
        <taxon>Gunneridae</taxon>
        <taxon>Pentapetalae</taxon>
        <taxon>rosids</taxon>
        <taxon>malvids</taxon>
        <taxon>Sapindales</taxon>
        <taxon>Rutaceae</taxon>
        <taxon>Aurantioideae</taxon>
        <taxon>Citrus</taxon>
    </lineage>
</organism>
<sequence length="1455" mass="167589">MDLQAPHERPFKDYFSPLANLSTSCIRYPNVVARSFELKPSVLNYLPTFYGLENEDPYNHLNDFHAICQTFKYENFSDDDVKLRLFPFSLKDRARSWLNTLPANSISSWEQMVTKFLNKYFPVHKTNAIRREISEFTQREDEQFFETWERFNGLLLKCPHHGYEKWHQCQYFLEGLLPNVQEWLMATSGGELMSKSASEIWEFFQRQADNSQQRSRSLRNTRRIKGVNEVQIGESTSRIKEVKEMVEGLARQIASLSTAKSTEPHDHDSYSDQANAISVMRKPSNYNPYSNTYNPGWRDHPNFSWSQGLQQNGPAAPAPPMQPIPQNPQASQPPFRPYNQNQNYSQPRPWEDSFQNLKNLTHSTIEQQNRTIDGLRNELRAGFNSQAQSVSSLEKMVGQLTSSVQTLAMTVEKGKFPSQPVPNPKGVHEASTSSPQQHGEVKAVMTLRKGKEVDNKVEMHVTKENQIVPVNVEDSPPEEKEETNPREYVPKAPFPQRLAKGKKGKSTGEILEIFKQLADRSTKIPRGIVEDVLIQVDKFYFPVDFIVIDTQPIQDSRKHIPIILGRPFLATADAHIQCRTENMQLSFGNMTMELNIFNIAKQPHNTDDGIIDVDLIEALVDDTFVSNLSDDPLQTCLTHFGFDFDIDRSIDEVNAILDSAPSMDTNKWKSRVEQLAPSEKKLIPSSESPSKLELKPLPNTLEYAFLGEESTLPVIISSSLNDEQKGKLLDVLKEHKGALGWTIADIKGINPVDCMHYIHLDENAKSTREMQRRLNSNMKEVVRTEVLKLLDVGIIYPISDSSWVSPVQVVPKKSGVTVVTNADNELIPTRVTTGWRVCIDYRKLNSVTRKDYFPLPFIDQMLDRLAGHEFYFFLDGYSGYNQIPIAPKDQEKTIFTCHFGTFAYRRMPFGLCNAPATFQRCMLSIFSDMVERFLEVFMDDFSVFGDSFDQCLHHLTLVLQRYIEKNLVLTWEKYHFMVNKLLTSSPIIQPPNWSLPFELMCDAYDYAVGAVLGQRVDRIPHVIYYASMTLNDAQLNYSTTEKEMLAVEFDLEFKNKKGIENVVADHFSRLHFDTIMESLPLNESFPDEQLMNVEVLPWYADIVNYLVTGQLPEHWTKQDKANFFPEIKNFFWDDSYLFKYCADQIVSRCVPESEIQNILSFCHEQACGGHFSAKKTATKVLQCGFYWPTIFRDAYTFCSSCDRTAFKTPIGMSPYRLVYGKACHLPVELEHRAYWAIRKFNFDMQQASSERRLQLGELEEIRNDAYENAKIYKQRMKVFHDKQIMRKYFTPGQKVFLFNSRLHLFPGESMDRNEILAKLHKRFPSLPQNALLTIYKARFERMRLLMRNNIPVDIRWLIEAKVRLAGELPPKFIAYMPGCGKGNYARKRRARRISVACHKCARMSCDKNSCSLGMVSDNREVKIQFIRDGLNKESLDDILLSLETHPSGYVQGAIL</sequence>
<proteinExistence type="predicted"/>